<evidence type="ECO:0000259" key="2">
    <source>
        <dbReference type="PROSITE" id="PS51229"/>
    </source>
</evidence>
<sequence>MSSRKSAADAEISNFCGVTGANPKVAKQYLDKHKRLDRAVDEYFMNGGTPLAASSNKAGPSTTKLNAIFDKYKDQDIQEDLIGIDGTMQFCEDIGLALDDVVLLAIATDLKSKKMGSWERQPWIDGWKVLGCVTVSVASPRLITRHRCDSLEGIRSVLPRIRAKLHSDPAYFKKVYNHTFDFGRNEGQRSLAMDSALPFWGLLIPAGLSGQALAHYVATEDGDEALPPPGETGWTPQLTDLWTEYMETKGGKGVSKDTWQMFLDFVRSMDSRLERFNALDTWPSTIDDFVEWAKERL</sequence>
<dbReference type="GO" id="GO:0045116">
    <property type="term" value="P:protein neddylation"/>
    <property type="evidence" value="ECO:0007669"/>
    <property type="project" value="TreeGrafter"/>
</dbReference>
<dbReference type="Pfam" id="PF14555">
    <property type="entry name" value="UBA_4"/>
    <property type="match status" value="1"/>
</dbReference>
<evidence type="ECO:0000313" key="4">
    <source>
        <dbReference type="Proteomes" id="UP000054007"/>
    </source>
</evidence>
<evidence type="ECO:0000313" key="3">
    <source>
        <dbReference type="EMBL" id="KIY68470.1"/>
    </source>
</evidence>
<dbReference type="GO" id="GO:0097602">
    <property type="term" value="F:cullin family protein binding"/>
    <property type="evidence" value="ECO:0007669"/>
    <property type="project" value="TreeGrafter"/>
</dbReference>
<organism evidence="3 4">
    <name type="scientific">Cylindrobasidium torrendii FP15055 ss-10</name>
    <dbReference type="NCBI Taxonomy" id="1314674"/>
    <lineage>
        <taxon>Eukaryota</taxon>
        <taxon>Fungi</taxon>
        <taxon>Dikarya</taxon>
        <taxon>Basidiomycota</taxon>
        <taxon>Agaricomycotina</taxon>
        <taxon>Agaricomycetes</taxon>
        <taxon>Agaricomycetidae</taxon>
        <taxon>Agaricales</taxon>
        <taxon>Marasmiineae</taxon>
        <taxon>Physalacriaceae</taxon>
        <taxon>Cylindrobasidium</taxon>
    </lineage>
</organism>
<reference evidence="3 4" key="1">
    <citation type="journal article" date="2015" name="Fungal Genet. Biol.">
        <title>Evolution of novel wood decay mechanisms in Agaricales revealed by the genome sequences of Fistulina hepatica and Cylindrobasidium torrendii.</title>
        <authorList>
            <person name="Floudas D."/>
            <person name="Held B.W."/>
            <person name="Riley R."/>
            <person name="Nagy L.G."/>
            <person name="Koehler G."/>
            <person name="Ransdell A.S."/>
            <person name="Younus H."/>
            <person name="Chow J."/>
            <person name="Chiniquy J."/>
            <person name="Lipzen A."/>
            <person name="Tritt A."/>
            <person name="Sun H."/>
            <person name="Haridas S."/>
            <person name="LaButti K."/>
            <person name="Ohm R.A."/>
            <person name="Kues U."/>
            <person name="Blanchette R.A."/>
            <person name="Grigoriev I.V."/>
            <person name="Minto R.E."/>
            <person name="Hibbett D.S."/>
        </authorList>
    </citation>
    <scope>NUCLEOTIDE SEQUENCE [LARGE SCALE GENOMIC DNA]</scope>
    <source>
        <strain evidence="3 4">FP15055 ss-10</strain>
    </source>
</reference>
<dbReference type="InterPro" id="IPR042460">
    <property type="entry name" value="DCN1-like_PONY"/>
</dbReference>
<dbReference type="PROSITE" id="PS51229">
    <property type="entry name" value="DCUN1"/>
    <property type="match status" value="1"/>
</dbReference>
<evidence type="ECO:0000256" key="1">
    <source>
        <dbReference type="RuleBase" id="RU410713"/>
    </source>
</evidence>
<feature type="domain" description="DCUN1" evidence="2">
    <location>
        <begin position="60"/>
        <end position="294"/>
    </location>
</feature>
<dbReference type="GO" id="GO:0031624">
    <property type="term" value="F:ubiquitin conjugating enzyme binding"/>
    <property type="evidence" value="ECO:0007669"/>
    <property type="project" value="TreeGrafter"/>
</dbReference>
<name>A0A0D7BE57_9AGAR</name>
<dbReference type="Gene3D" id="1.10.238.10">
    <property type="entry name" value="EF-hand"/>
    <property type="match status" value="1"/>
</dbReference>
<gene>
    <name evidence="3" type="ORF">CYLTODRAFT_260629</name>
</gene>
<dbReference type="PANTHER" id="PTHR12281">
    <property type="entry name" value="RP42 RELATED"/>
    <property type="match status" value="1"/>
</dbReference>
<dbReference type="Pfam" id="PF03556">
    <property type="entry name" value="Cullin_binding"/>
    <property type="match status" value="1"/>
</dbReference>
<protein>
    <recommendedName>
        <fullName evidence="1">Defective in cullin neddylation protein</fullName>
    </recommendedName>
</protein>
<dbReference type="PANTHER" id="PTHR12281:SF31">
    <property type="entry name" value="DCN1-LIKE PROTEIN 3"/>
    <property type="match status" value="1"/>
</dbReference>
<comment type="function">
    <text evidence="1">Neddylation of cullins play an essential role in the regulation of SCF-type complexes activity.</text>
</comment>
<dbReference type="InterPro" id="IPR005176">
    <property type="entry name" value="PONY_dom"/>
</dbReference>
<dbReference type="AlphaFoldDB" id="A0A0D7BE57"/>
<accession>A0A0D7BE57</accession>
<dbReference type="Gene3D" id="1.10.8.10">
    <property type="entry name" value="DNA helicase RuvA subunit, C-terminal domain"/>
    <property type="match status" value="1"/>
</dbReference>
<dbReference type="OrthoDB" id="27198at2759"/>
<dbReference type="InterPro" id="IPR014764">
    <property type="entry name" value="DCN-prot"/>
</dbReference>
<dbReference type="Proteomes" id="UP000054007">
    <property type="component" value="Unassembled WGS sequence"/>
</dbReference>
<dbReference type="STRING" id="1314674.A0A0D7BE57"/>
<dbReference type="GO" id="GO:0000151">
    <property type="term" value="C:ubiquitin ligase complex"/>
    <property type="evidence" value="ECO:0007669"/>
    <property type="project" value="TreeGrafter"/>
</dbReference>
<keyword evidence="4" id="KW-1185">Reference proteome</keyword>
<dbReference type="EMBL" id="KN880502">
    <property type="protein sequence ID" value="KIY68470.1"/>
    <property type="molecule type" value="Genomic_DNA"/>
</dbReference>
<dbReference type="Gene3D" id="1.10.238.200">
    <property type="entry name" value="Cullin, PONY binding domain"/>
    <property type="match status" value="1"/>
</dbReference>
<proteinExistence type="predicted"/>
<dbReference type="GO" id="GO:0032182">
    <property type="term" value="F:ubiquitin-like protein binding"/>
    <property type="evidence" value="ECO:0007669"/>
    <property type="project" value="TreeGrafter"/>
</dbReference>